<reference evidence="3" key="1">
    <citation type="journal article" date="2019" name="Int. J. Syst. Evol. Microbiol.">
        <title>The Global Catalogue of Microorganisms (GCM) 10K type strain sequencing project: providing services to taxonomists for standard genome sequencing and annotation.</title>
        <authorList>
            <consortium name="The Broad Institute Genomics Platform"/>
            <consortium name="The Broad Institute Genome Sequencing Center for Infectious Disease"/>
            <person name="Wu L."/>
            <person name="Ma J."/>
        </authorList>
    </citation>
    <scope>NUCLEOTIDE SEQUENCE [LARGE SCALE GENOMIC DNA]</scope>
    <source>
        <strain evidence="3">CGMCC 1.13574</strain>
    </source>
</reference>
<comment type="caution">
    <text evidence="2">The sequence shown here is derived from an EMBL/GenBank/DDBJ whole genome shotgun (WGS) entry which is preliminary data.</text>
</comment>
<dbReference type="RefSeq" id="WP_386043709.1">
    <property type="nucleotide sequence ID" value="NZ_JBHUIO010000002.1"/>
</dbReference>
<dbReference type="EMBL" id="JBHUIO010000002">
    <property type="protein sequence ID" value="MFD2168731.1"/>
    <property type="molecule type" value="Genomic_DNA"/>
</dbReference>
<keyword evidence="3" id="KW-1185">Reference proteome</keyword>
<proteinExistence type="predicted"/>
<evidence type="ECO:0000256" key="1">
    <source>
        <dbReference type="SAM" id="MobiDB-lite"/>
    </source>
</evidence>
<protein>
    <submittedName>
        <fullName evidence="2">Uncharacterized protein</fullName>
    </submittedName>
</protein>
<organism evidence="2 3">
    <name type="scientific">Tumebacillus lipolyticus</name>
    <dbReference type="NCBI Taxonomy" id="1280370"/>
    <lineage>
        <taxon>Bacteria</taxon>
        <taxon>Bacillati</taxon>
        <taxon>Bacillota</taxon>
        <taxon>Bacilli</taxon>
        <taxon>Bacillales</taxon>
        <taxon>Alicyclobacillaceae</taxon>
        <taxon>Tumebacillus</taxon>
    </lineage>
</organism>
<gene>
    <name evidence="2" type="ORF">ACFSOY_01700</name>
</gene>
<accession>A0ABW4ZTW0</accession>
<name>A0ABW4ZTW0_9BACL</name>
<sequence length="69" mass="7783">MKPFHAISRKDDRQDGIAFDNPDDAPEPILPEARGYEETMVVVDNPDDFPDEGEKVEPESGSPIEKRRS</sequence>
<dbReference type="Proteomes" id="UP001597343">
    <property type="component" value="Unassembled WGS sequence"/>
</dbReference>
<evidence type="ECO:0000313" key="3">
    <source>
        <dbReference type="Proteomes" id="UP001597343"/>
    </source>
</evidence>
<evidence type="ECO:0000313" key="2">
    <source>
        <dbReference type="EMBL" id="MFD2168731.1"/>
    </source>
</evidence>
<feature type="compositionally biased region" description="Basic and acidic residues" evidence="1">
    <location>
        <begin position="52"/>
        <end position="69"/>
    </location>
</feature>
<feature type="region of interest" description="Disordered" evidence="1">
    <location>
        <begin position="1"/>
        <end position="69"/>
    </location>
</feature>